<protein>
    <submittedName>
        <fullName evidence="2">Uncharacterized protein</fullName>
    </submittedName>
</protein>
<feature type="transmembrane region" description="Helical" evidence="1">
    <location>
        <begin position="155"/>
        <end position="175"/>
    </location>
</feature>
<evidence type="ECO:0000313" key="2">
    <source>
        <dbReference type="EMBL" id="POG68870.1"/>
    </source>
</evidence>
<dbReference type="VEuPathDB" id="FungiDB:RhiirFUN_010673"/>
<evidence type="ECO:0000256" key="1">
    <source>
        <dbReference type="SAM" id="Phobius"/>
    </source>
</evidence>
<organism evidence="2 3">
    <name type="scientific">Rhizophagus irregularis (strain DAOM 181602 / DAOM 197198 / MUCL 43194)</name>
    <name type="common">Arbuscular mycorrhizal fungus</name>
    <name type="synonym">Glomus intraradices</name>
    <dbReference type="NCBI Taxonomy" id="747089"/>
    <lineage>
        <taxon>Eukaryota</taxon>
        <taxon>Fungi</taxon>
        <taxon>Fungi incertae sedis</taxon>
        <taxon>Mucoromycota</taxon>
        <taxon>Glomeromycotina</taxon>
        <taxon>Glomeromycetes</taxon>
        <taxon>Glomerales</taxon>
        <taxon>Glomeraceae</taxon>
        <taxon>Rhizophagus</taxon>
    </lineage>
</organism>
<feature type="transmembrane region" description="Helical" evidence="1">
    <location>
        <begin position="182"/>
        <end position="205"/>
    </location>
</feature>
<keyword evidence="3" id="KW-1185">Reference proteome</keyword>
<feature type="transmembrane region" description="Helical" evidence="1">
    <location>
        <begin position="124"/>
        <end position="143"/>
    </location>
</feature>
<reference evidence="2 3" key="2">
    <citation type="journal article" date="2018" name="New Phytol.">
        <title>High intraspecific genome diversity in the model arbuscular mycorrhizal symbiont Rhizophagus irregularis.</title>
        <authorList>
            <person name="Chen E.C.H."/>
            <person name="Morin E."/>
            <person name="Beaudet D."/>
            <person name="Noel J."/>
            <person name="Yildirir G."/>
            <person name="Ndikumana S."/>
            <person name="Charron P."/>
            <person name="St-Onge C."/>
            <person name="Giorgi J."/>
            <person name="Kruger M."/>
            <person name="Marton T."/>
            <person name="Ropars J."/>
            <person name="Grigoriev I.V."/>
            <person name="Hainaut M."/>
            <person name="Henrissat B."/>
            <person name="Roux C."/>
            <person name="Martin F."/>
            <person name="Corradi N."/>
        </authorList>
    </citation>
    <scope>NUCLEOTIDE SEQUENCE [LARGE SCALE GENOMIC DNA]</scope>
    <source>
        <strain evidence="2 3">DAOM 197198</strain>
    </source>
</reference>
<evidence type="ECO:0000313" key="3">
    <source>
        <dbReference type="Proteomes" id="UP000018888"/>
    </source>
</evidence>
<dbReference type="EMBL" id="AUPC02000146">
    <property type="protein sequence ID" value="POG68870.1"/>
    <property type="molecule type" value="Genomic_DNA"/>
</dbReference>
<sequence length="334" mass="38781">MFRQVWIGGKKSTGYRNLNKFQNLKLLKKNDVFLYFCREIGSDLDTRSPIDFGSALDIWVSASSSWTLDGFSFQFLNFEYIDLGFWFLGVKFDFRFLSVEYIAFGSWVQLSVPGVKYIGFDFQFLDVCYWFQLSVLGCLIYRFQLSVLGSLIYKFRLSVLGHLILVLAFSSWTFIYRFRLFVLGYLIYSSYAFDLKVMAATSHWALDRFRLQYLLKLWVSAVISLGIEMVSAAISLDLFQLSVLGSLIYKFRLSVLGHLILVLAFSSWTFIYRFRLFVLGYLIYSSYAFDLKVMAATSHWALDRFQLQYLLKLWVLAVISLGIEMVSAAISLDL</sequence>
<feature type="transmembrane region" description="Helical" evidence="1">
    <location>
        <begin position="217"/>
        <end position="239"/>
    </location>
</feature>
<proteinExistence type="predicted"/>
<comment type="caution">
    <text evidence="2">The sequence shown here is derived from an EMBL/GenBank/DDBJ whole genome shotgun (WGS) entry which is preliminary data.</text>
</comment>
<keyword evidence="1" id="KW-0812">Transmembrane</keyword>
<feature type="transmembrane region" description="Helical" evidence="1">
    <location>
        <begin position="251"/>
        <end position="271"/>
    </location>
</feature>
<accession>A0A2P4PU40</accession>
<keyword evidence="1" id="KW-1133">Transmembrane helix</keyword>
<gene>
    <name evidence="2" type="ORF">GLOIN_2v1777839</name>
</gene>
<name>A0A2P4PU40_RHIID</name>
<reference evidence="2 3" key="1">
    <citation type="journal article" date="2013" name="Proc. Natl. Acad. Sci. U.S.A.">
        <title>Genome of an arbuscular mycorrhizal fungus provides insight into the oldest plant symbiosis.</title>
        <authorList>
            <person name="Tisserant E."/>
            <person name="Malbreil M."/>
            <person name="Kuo A."/>
            <person name="Kohler A."/>
            <person name="Symeonidi A."/>
            <person name="Balestrini R."/>
            <person name="Charron P."/>
            <person name="Duensing N."/>
            <person name="Frei Dit Frey N."/>
            <person name="Gianinazzi-Pearson V."/>
            <person name="Gilbert L.B."/>
            <person name="Handa Y."/>
            <person name="Herr J.R."/>
            <person name="Hijri M."/>
            <person name="Koul R."/>
            <person name="Kawaguchi M."/>
            <person name="Krajinski F."/>
            <person name="Lammers P.J."/>
            <person name="Masclaux F.G."/>
            <person name="Murat C."/>
            <person name="Morin E."/>
            <person name="Ndikumana S."/>
            <person name="Pagni M."/>
            <person name="Petitpierre D."/>
            <person name="Requena N."/>
            <person name="Rosikiewicz P."/>
            <person name="Riley R."/>
            <person name="Saito K."/>
            <person name="San Clemente H."/>
            <person name="Shapiro H."/>
            <person name="van Tuinen D."/>
            <person name="Becard G."/>
            <person name="Bonfante P."/>
            <person name="Paszkowski U."/>
            <person name="Shachar-Hill Y.Y."/>
            <person name="Tuskan G.A."/>
            <person name="Young P.W."/>
            <person name="Sanders I.R."/>
            <person name="Henrissat B."/>
            <person name="Rensing S.A."/>
            <person name="Grigoriev I.V."/>
            <person name="Corradi N."/>
            <person name="Roux C."/>
            <person name="Martin F."/>
        </authorList>
    </citation>
    <scope>NUCLEOTIDE SEQUENCE [LARGE SCALE GENOMIC DNA]</scope>
    <source>
        <strain evidence="2 3">DAOM 197198</strain>
    </source>
</reference>
<dbReference type="AlphaFoldDB" id="A0A2P4PU40"/>
<dbReference type="Proteomes" id="UP000018888">
    <property type="component" value="Unassembled WGS sequence"/>
</dbReference>
<keyword evidence="1" id="KW-0472">Membrane</keyword>
<feature type="transmembrane region" description="Helical" evidence="1">
    <location>
        <begin position="309"/>
        <end position="332"/>
    </location>
</feature>